<reference evidence="13 14" key="1">
    <citation type="journal article" date="2014" name="Genome Announc.">
        <title>Draft genome sequences of six enterohepatic helicobacter species isolated from humans and one from rhesus macaques.</title>
        <authorList>
            <person name="Shen Z."/>
            <person name="Sheh A."/>
            <person name="Young S.K."/>
            <person name="Abouelliel A."/>
            <person name="Ward D.V."/>
            <person name="Earl A.M."/>
            <person name="Fox J.G."/>
        </authorList>
    </citation>
    <scope>NUCLEOTIDE SEQUENCE [LARGE SCALE GENOMIC DNA]</scope>
    <source>
        <strain evidence="13 14">MIT 99-5501</strain>
    </source>
</reference>
<dbReference type="GO" id="GO:0005886">
    <property type="term" value="C:plasma membrane"/>
    <property type="evidence" value="ECO:0007669"/>
    <property type="project" value="UniProtKB-SubCell"/>
</dbReference>
<sequence length="305" mass="34352">MGNNLKEIRTKISSVKSTQKTTRAMKLVSTSKLKKAEEMAKRSRAFHDRLNEVFEDVISKMKVRGLENINSRFFINLKNKEVKKVDIVFITADKGLCGGFNAATIKEVLRLIADFKSKGIKVRLRGVGKKGIAYFTFNEIEILDKVTGLSSSPDFERASEFIMQVTKDYLDGLTDEVILVHNGFKNKISQELKVKSILPLGYKLEQVIEEISEDTTPQESITIEPDDDEDAVLDQAAQKYIEYNMYYALIDSLAAEHSARMQAMDTATENAGELVRELTISYNKARQESITTELVEINAGAESMK</sequence>
<gene>
    <name evidence="12" type="primary">atpG</name>
    <name evidence="13" type="ORF">HMPREF2086_00629</name>
</gene>
<evidence type="ECO:0000256" key="8">
    <source>
        <dbReference type="ARBA" id="ARBA00023065"/>
    </source>
</evidence>
<dbReference type="GO" id="GO:0005524">
    <property type="term" value="F:ATP binding"/>
    <property type="evidence" value="ECO:0007669"/>
    <property type="project" value="UniProtKB-UniRule"/>
</dbReference>
<comment type="function">
    <text evidence="1 12">Produces ATP from ADP in the presence of a proton gradient across the membrane. The gamma chain is believed to be important in regulating ATPase activity and the flow of protons through the CF(0) complex.</text>
</comment>
<dbReference type="PATRIC" id="fig|1357400.3.peg.862"/>
<evidence type="ECO:0000313" key="13">
    <source>
        <dbReference type="EMBL" id="ETD23883.1"/>
    </source>
</evidence>
<accession>V8C8X9</accession>
<dbReference type="CDD" id="cd12151">
    <property type="entry name" value="F1-ATPase_gamma"/>
    <property type="match status" value="1"/>
</dbReference>
<dbReference type="OrthoDB" id="9812769at2"/>
<dbReference type="AlphaFoldDB" id="V8C8X9"/>
<dbReference type="GO" id="GO:0042777">
    <property type="term" value="P:proton motive force-driven plasma membrane ATP synthesis"/>
    <property type="evidence" value="ECO:0007669"/>
    <property type="project" value="UniProtKB-UniRule"/>
</dbReference>
<evidence type="ECO:0000256" key="9">
    <source>
        <dbReference type="ARBA" id="ARBA00023136"/>
    </source>
</evidence>
<organism evidence="13 14">
    <name type="scientific">Helicobacter macacae MIT 99-5501</name>
    <dbReference type="NCBI Taxonomy" id="1357400"/>
    <lineage>
        <taxon>Bacteria</taxon>
        <taxon>Pseudomonadati</taxon>
        <taxon>Campylobacterota</taxon>
        <taxon>Epsilonproteobacteria</taxon>
        <taxon>Campylobacterales</taxon>
        <taxon>Helicobacteraceae</taxon>
        <taxon>Helicobacter</taxon>
    </lineage>
</organism>
<keyword evidence="10 12" id="KW-0139">CF(1)</keyword>
<keyword evidence="8 12" id="KW-0406">Ion transport</keyword>
<dbReference type="Gene3D" id="3.40.1380.10">
    <property type="match status" value="1"/>
</dbReference>
<protein>
    <recommendedName>
        <fullName evidence="12">ATP synthase gamma chain</fullName>
    </recommendedName>
    <alternativeName>
        <fullName evidence="12">ATP synthase F1 sector gamma subunit</fullName>
    </alternativeName>
    <alternativeName>
        <fullName evidence="12">F-ATPase gamma subunit</fullName>
    </alternativeName>
</protein>
<keyword evidence="5 12" id="KW-1003">Cell membrane</keyword>
<comment type="caution">
    <text evidence="13">The sequence shown here is derived from an EMBL/GenBank/DDBJ whole genome shotgun (WGS) entry which is preliminary data.</text>
</comment>
<dbReference type="Gene3D" id="1.10.287.80">
    <property type="entry name" value="ATP synthase, gamma subunit, helix hairpin domain"/>
    <property type="match status" value="2"/>
</dbReference>
<dbReference type="NCBIfam" id="TIGR01146">
    <property type="entry name" value="ATPsyn_F1gamma"/>
    <property type="match status" value="1"/>
</dbReference>
<keyword evidence="4 12" id="KW-0813">Transport</keyword>
<evidence type="ECO:0000256" key="11">
    <source>
        <dbReference type="ARBA" id="ARBA00023310"/>
    </source>
</evidence>
<evidence type="ECO:0000313" key="14">
    <source>
        <dbReference type="Proteomes" id="UP000018731"/>
    </source>
</evidence>
<dbReference type="SUPFAM" id="SSF52943">
    <property type="entry name" value="ATP synthase (F1-ATPase), gamma subunit"/>
    <property type="match status" value="1"/>
</dbReference>
<dbReference type="InterPro" id="IPR023632">
    <property type="entry name" value="ATP_synth_F1_gsu_CS"/>
</dbReference>
<keyword evidence="6" id="KW-0997">Cell inner membrane</keyword>
<dbReference type="RefSeq" id="WP_023927354.1">
    <property type="nucleotide sequence ID" value="NZ_KI669454.1"/>
</dbReference>
<evidence type="ECO:0000256" key="2">
    <source>
        <dbReference type="ARBA" id="ARBA00004170"/>
    </source>
</evidence>
<evidence type="ECO:0000256" key="4">
    <source>
        <dbReference type="ARBA" id="ARBA00022448"/>
    </source>
</evidence>
<dbReference type="InterPro" id="IPR000131">
    <property type="entry name" value="ATP_synth_F1_gsu"/>
</dbReference>
<keyword evidence="7 12" id="KW-0375">Hydrogen ion transport</keyword>
<comment type="similarity">
    <text evidence="3 12">Belongs to the ATPase gamma chain family.</text>
</comment>
<evidence type="ECO:0000256" key="3">
    <source>
        <dbReference type="ARBA" id="ARBA00007681"/>
    </source>
</evidence>
<dbReference type="FunFam" id="1.10.287.80:FF:000007">
    <property type="entry name" value="ATP synthase gamma chain"/>
    <property type="match status" value="1"/>
</dbReference>
<dbReference type="PANTHER" id="PTHR11693:SF22">
    <property type="entry name" value="ATP SYNTHASE SUBUNIT GAMMA, MITOCHONDRIAL"/>
    <property type="match status" value="1"/>
</dbReference>
<dbReference type="GO" id="GO:0046933">
    <property type="term" value="F:proton-transporting ATP synthase activity, rotational mechanism"/>
    <property type="evidence" value="ECO:0007669"/>
    <property type="project" value="UniProtKB-UniRule"/>
</dbReference>
<name>V8C8X9_9HELI</name>
<keyword evidence="14" id="KW-1185">Reference proteome</keyword>
<evidence type="ECO:0000256" key="5">
    <source>
        <dbReference type="ARBA" id="ARBA00022475"/>
    </source>
</evidence>
<keyword evidence="9 12" id="KW-0472">Membrane</keyword>
<comment type="subcellular location">
    <subcellularLocation>
        <location evidence="12">Cell membrane</location>
        <topology evidence="12">Peripheral membrane protein</topology>
    </subcellularLocation>
    <subcellularLocation>
        <location evidence="2">Membrane</location>
        <topology evidence="2">Peripheral membrane protein</topology>
    </subcellularLocation>
</comment>
<dbReference type="PANTHER" id="PTHR11693">
    <property type="entry name" value="ATP SYNTHASE GAMMA CHAIN"/>
    <property type="match status" value="1"/>
</dbReference>
<dbReference type="PROSITE" id="PS00153">
    <property type="entry name" value="ATPASE_GAMMA"/>
    <property type="match status" value="1"/>
</dbReference>
<dbReference type="Proteomes" id="UP000018731">
    <property type="component" value="Unassembled WGS sequence"/>
</dbReference>
<keyword evidence="11 12" id="KW-0066">ATP synthesis</keyword>
<evidence type="ECO:0000256" key="7">
    <source>
        <dbReference type="ARBA" id="ARBA00022781"/>
    </source>
</evidence>
<dbReference type="PRINTS" id="PR00126">
    <property type="entry name" value="ATPASEGAMMA"/>
</dbReference>
<evidence type="ECO:0000256" key="1">
    <source>
        <dbReference type="ARBA" id="ARBA00003456"/>
    </source>
</evidence>
<evidence type="ECO:0000256" key="12">
    <source>
        <dbReference type="HAMAP-Rule" id="MF_00815"/>
    </source>
</evidence>
<dbReference type="HAMAP" id="MF_00815">
    <property type="entry name" value="ATP_synth_gamma_bact"/>
    <property type="match status" value="1"/>
</dbReference>
<evidence type="ECO:0000256" key="10">
    <source>
        <dbReference type="ARBA" id="ARBA00023196"/>
    </source>
</evidence>
<dbReference type="STRING" id="1357400.HMPREF2086_00629"/>
<dbReference type="Pfam" id="PF00231">
    <property type="entry name" value="ATP-synt"/>
    <property type="match status" value="1"/>
</dbReference>
<dbReference type="EMBL" id="AZJI01000004">
    <property type="protein sequence ID" value="ETD23883.1"/>
    <property type="molecule type" value="Genomic_DNA"/>
</dbReference>
<comment type="subunit">
    <text evidence="12">F-type ATPases have 2 components, CF(1) - the catalytic core - and CF(0) - the membrane proton channel. CF(1) has five subunits: alpha(3), beta(3), gamma(1), delta(1), epsilon(1). CF(0) has three main subunits: a, b and c.</text>
</comment>
<evidence type="ECO:0000256" key="6">
    <source>
        <dbReference type="ARBA" id="ARBA00022519"/>
    </source>
</evidence>
<dbReference type="GO" id="GO:0045259">
    <property type="term" value="C:proton-transporting ATP synthase complex"/>
    <property type="evidence" value="ECO:0007669"/>
    <property type="project" value="UniProtKB-KW"/>
</dbReference>
<proteinExistence type="inferred from homology"/>
<dbReference type="HOGENOM" id="CLU_050669_0_1_7"/>
<dbReference type="FunFam" id="3.40.1380.10:FF:000006">
    <property type="entry name" value="ATP synthase gamma chain"/>
    <property type="match status" value="1"/>
</dbReference>
<dbReference type="eggNOG" id="COG0224">
    <property type="taxonomic scope" value="Bacteria"/>
</dbReference>
<dbReference type="InterPro" id="IPR035968">
    <property type="entry name" value="ATP_synth_F1_ATPase_gsu"/>
</dbReference>